<dbReference type="AlphaFoldDB" id="A0A6C2YTS4"/>
<sequence length="552" mass="59708">MNRSLLELIDAYFEGTLDADGMAELSARLQADPAARQQFVQMSMLEADLGRMHDRRPPGLLPLADGVAPASVTAPATPRRSLPRWLPMSVAVALLLAVGVVLRLGGVWRLPGERIDDPPPLGGMAIADAGAGDANLPQPLANPPIVAWLTNAQNCRWVNDATKRAGFHVGDTIQLAGGLAELRFSNQATVLLEGPAELRLLSESQVRLQRGRLAAKVPESAHGFTVLSPTGKVVDLGTEFGVSVNDSGTTDVVVFEGEVLANQRGENGADTGPVHSLKPNEMVRLDAELAGPKRPSAPEQSQAFTRAIVPPAVIVPRTLALRFDRAHPEAGSIRDAKGQGIGLTHRLPGTGNKLPENDPNLFLNIPEKRLELTTTNSDINHQINMPTGEYFGIPLRSLGFTRDEDFEISITVPDIPALQRVGQFGLYIGDRSNRVIRGGLIRASEKGQDIYRIFFVNNRNGIDMDSHFLGVFSTGDEVRMTLKRTAGRYALTVENRTAGTASTLSIRHPEYLDGRTDLHAGIFGANTLSDVRKTLFIRELSATVWTQQPTTP</sequence>
<dbReference type="InParanoid" id="A0A6C2YTS4"/>
<reference evidence="2" key="1">
    <citation type="submission" date="2019-04" db="EMBL/GenBank/DDBJ databases">
        <authorList>
            <consortium name="Science for Life Laboratories"/>
        </authorList>
    </citation>
    <scope>NUCLEOTIDE SEQUENCE</scope>
    <source>
        <strain evidence="2">MBLW1</strain>
    </source>
</reference>
<organism evidence="2">
    <name type="scientific">Tuwongella immobilis</name>
    <dbReference type="NCBI Taxonomy" id="692036"/>
    <lineage>
        <taxon>Bacteria</taxon>
        <taxon>Pseudomonadati</taxon>
        <taxon>Planctomycetota</taxon>
        <taxon>Planctomycetia</taxon>
        <taxon>Gemmatales</taxon>
        <taxon>Gemmataceae</taxon>
        <taxon>Tuwongella</taxon>
    </lineage>
</organism>
<dbReference type="KEGG" id="tim:GMBLW1_43070"/>
<feature type="domain" description="FecR protein" evidence="1">
    <location>
        <begin position="177"/>
        <end position="259"/>
    </location>
</feature>
<gene>
    <name evidence="2" type="ORF">GMBLW1_43070</name>
</gene>
<keyword evidence="3" id="KW-1185">Reference proteome</keyword>
<dbReference type="PANTHER" id="PTHR30273">
    <property type="entry name" value="PERIPLASMIC SIGNAL SENSOR AND SIGMA FACTOR ACTIVATOR FECR-RELATED"/>
    <property type="match status" value="1"/>
</dbReference>
<dbReference type="GO" id="GO:0016989">
    <property type="term" value="F:sigma factor antagonist activity"/>
    <property type="evidence" value="ECO:0007669"/>
    <property type="project" value="TreeGrafter"/>
</dbReference>
<protein>
    <recommendedName>
        <fullName evidence="1">FecR protein domain-containing protein</fullName>
    </recommendedName>
</protein>
<evidence type="ECO:0000313" key="2">
    <source>
        <dbReference type="EMBL" id="VIP04886.1"/>
    </source>
</evidence>
<dbReference type="GO" id="GO:0016787">
    <property type="term" value="F:hydrolase activity"/>
    <property type="evidence" value="ECO:0007669"/>
    <property type="project" value="UniProtKB-KW"/>
</dbReference>
<dbReference type="InterPro" id="IPR006860">
    <property type="entry name" value="FecR"/>
</dbReference>
<dbReference type="EMBL" id="LR586016">
    <property type="protein sequence ID" value="VIP04886.1"/>
    <property type="molecule type" value="Genomic_DNA"/>
</dbReference>
<name>A0A6C2YTS4_9BACT</name>
<dbReference type="Pfam" id="PF04773">
    <property type="entry name" value="FecR"/>
    <property type="match status" value="1"/>
</dbReference>
<evidence type="ECO:0000313" key="3">
    <source>
        <dbReference type="Proteomes" id="UP000464378"/>
    </source>
</evidence>
<dbReference type="EMBL" id="LR593887">
    <property type="protein sequence ID" value="VTS07131.1"/>
    <property type="molecule type" value="Genomic_DNA"/>
</dbReference>
<proteinExistence type="predicted"/>
<dbReference type="Proteomes" id="UP000464378">
    <property type="component" value="Chromosome"/>
</dbReference>
<dbReference type="InterPro" id="IPR012373">
    <property type="entry name" value="Ferrdict_sens_TM"/>
</dbReference>
<dbReference type="Gene3D" id="2.60.120.1440">
    <property type="match status" value="1"/>
</dbReference>
<dbReference type="RefSeq" id="WP_162659909.1">
    <property type="nucleotide sequence ID" value="NZ_LR593887.1"/>
</dbReference>
<dbReference type="PANTHER" id="PTHR30273:SF2">
    <property type="entry name" value="PROTEIN FECR"/>
    <property type="match status" value="1"/>
</dbReference>
<evidence type="ECO:0000259" key="1">
    <source>
        <dbReference type="Pfam" id="PF04773"/>
    </source>
</evidence>
<keyword evidence="2" id="KW-0378">Hydrolase</keyword>
<accession>A0A6C2YTS4</accession>